<evidence type="ECO:0000313" key="1">
    <source>
        <dbReference type="EMBL" id="MDQ0178138.1"/>
    </source>
</evidence>
<protein>
    <submittedName>
        <fullName evidence="1">Uncharacterized protein</fullName>
    </submittedName>
</protein>
<proteinExistence type="predicted"/>
<organism evidence="1 2">
    <name type="scientific">Bacillus chungangensis</name>
    <dbReference type="NCBI Taxonomy" id="587633"/>
    <lineage>
        <taxon>Bacteria</taxon>
        <taxon>Bacillati</taxon>
        <taxon>Bacillota</taxon>
        <taxon>Bacilli</taxon>
        <taxon>Bacillales</taxon>
        <taxon>Bacillaceae</taxon>
        <taxon>Bacillus</taxon>
    </lineage>
</organism>
<dbReference type="EMBL" id="JAUSTT010000034">
    <property type="protein sequence ID" value="MDQ0178138.1"/>
    <property type="molecule type" value="Genomic_DNA"/>
</dbReference>
<comment type="caution">
    <text evidence="1">The sequence shown here is derived from an EMBL/GenBank/DDBJ whole genome shotgun (WGS) entry which is preliminary data.</text>
</comment>
<accession>A0ABT9WXW8</accession>
<dbReference type="Proteomes" id="UP001223586">
    <property type="component" value="Unassembled WGS sequence"/>
</dbReference>
<gene>
    <name evidence="1" type="ORF">J2S08_004041</name>
</gene>
<name>A0ABT9WXW8_9BACI</name>
<evidence type="ECO:0000313" key="2">
    <source>
        <dbReference type="Proteomes" id="UP001223586"/>
    </source>
</evidence>
<reference evidence="1 2" key="1">
    <citation type="submission" date="2023-07" db="EMBL/GenBank/DDBJ databases">
        <title>Genomic Encyclopedia of Type Strains, Phase IV (KMG-IV): sequencing the most valuable type-strain genomes for metagenomic binning, comparative biology and taxonomic classification.</title>
        <authorList>
            <person name="Goeker M."/>
        </authorList>
    </citation>
    <scope>NUCLEOTIDE SEQUENCE [LARGE SCALE GENOMIC DNA]</scope>
    <source>
        <strain evidence="1 2">DSM 23837</strain>
    </source>
</reference>
<sequence length="55" mass="6506">MKLEQSSILRSFDRWIGSVFVLGVKVGKDEKKTKKENPKKELLKNRSLLRNKKIY</sequence>
<keyword evidence="2" id="KW-1185">Reference proteome</keyword>